<keyword evidence="6" id="KW-1185">Reference proteome</keyword>
<keyword evidence="3" id="KW-0347">Helicase</keyword>
<name>A0AAV5DBF8_ELECO</name>
<dbReference type="PANTHER" id="PTHR14025">
    <property type="entry name" value="FANCONI ANEMIA GROUP M FANCM FAMILY MEMBER"/>
    <property type="match status" value="1"/>
</dbReference>
<keyword evidence="1" id="KW-0547">Nucleotide-binding</keyword>
<keyword evidence="2" id="KW-0378">Hydrolase</keyword>
<evidence type="ECO:0000256" key="4">
    <source>
        <dbReference type="ARBA" id="ARBA00022840"/>
    </source>
</evidence>
<comment type="caution">
    <text evidence="5">The sequence shown here is derived from an EMBL/GenBank/DDBJ whole genome shotgun (WGS) entry which is preliminary data.</text>
</comment>
<dbReference type="GO" id="GO:0000400">
    <property type="term" value="F:four-way junction DNA binding"/>
    <property type="evidence" value="ECO:0007669"/>
    <property type="project" value="TreeGrafter"/>
</dbReference>
<reference evidence="5" key="2">
    <citation type="submission" date="2021-12" db="EMBL/GenBank/DDBJ databases">
        <title>Resequencing data analysis of finger millet.</title>
        <authorList>
            <person name="Hatakeyama M."/>
            <person name="Aluri S."/>
            <person name="Balachadran M.T."/>
            <person name="Sivarajan S.R."/>
            <person name="Poveda L."/>
            <person name="Shimizu-Inatsugi R."/>
            <person name="Schlapbach R."/>
            <person name="Sreeman S.M."/>
            <person name="Shimizu K.K."/>
        </authorList>
    </citation>
    <scope>NUCLEOTIDE SEQUENCE</scope>
</reference>
<dbReference type="GO" id="GO:0043138">
    <property type="term" value="F:3'-5' DNA helicase activity"/>
    <property type="evidence" value="ECO:0007669"/>
    <property type="project" value="TreeGrafter"/>
</dbReference>
<dbReference type="PANTHER" id="PTHR14025:SF20">
    <property type="entry name" value="FANCONI ANEMIA GROUP M PROTEIN"/>
    <property type="match status" value="1"/>
</dbReference>
<evidence type="ECO:0000256" key="2">
    <source>
        <dbReference type="ARBA" id="ARBA00022801"/>
    </source>
</evidence>
<evidence type="ECO:0000256" key="3">
    <source>
        <dbReference type="ARBA" id="ARBA00022806"/>
    </source>
</evidence>
<protein>
    <submittedName>
        <fullName evidence="5">Uncharacterized protein</fullName>
    </submittedName>
</protein>
<dbReference type="Proteomes" id="UP001054889">
    <property type="component" value="Unassembled WGS sequence"/>
</dbReference>
<evidence type="ECO:0000313" key="6">
    <source>
        <dbReference type="Proteomes" id="UP001054889"/>
    </source>
</evidence>
<gene>
    <name evidence="5" type="primary">ga25135</name>
    <name evidence="5" type="ORF">PR202_ga25135</name>
</gene>
<accession>A0AAV5DBF8</accession>
<reference evidence="5" key="1">
    <citation type="journal article" date="2018" name="DNA Res.">
        <title>Multiple hybrid de novo genome assembly of finger millet, an orphan allotetraploid crop.</title>
        <authorList>
            <person name="Hatakeyama M."/>
            <person name="Aluri S."/>
            <person name="Balachadran M.T."/>
            <person name="Sivarajan S.R."/>
            <person name="Patrignani A."/>
            <person name="Gruter S."/>
            <person name="Poveda L."/>
            <person name="Shimizu-Inatsugi R."/>
            <person name="Baeten J."/>
            <person name="Francoijs K.J."/>
            <person name="Nataraja K.N."/>
            <person name="Reddy Y.A.N."/>
            <person name="Phadnis S."/>
            <person name="Ravikumar R.L."/>
            <person name="Schlapbach R."/>
            <person name="Sreeman S.M."/>
            <person name="Shimizu K.K."/>
        </authorList>
    </citation>
    <scope>NUCLEOTIDE SEQUENCE</scope>
</reference>
<keyword evidence="4" id="KW-0067">ATP-binding</keyword>
<dbReference type="GO" id="GO:0005524">
    <property type="term" value="F:ATP binding"/>
    <property type="evidence" value="ECO:0007669"/>
    <property type="project" value="UniProtKB-KW"/>
</dbReference>
<organism evidence="5 6">
    <name type="scientific">Eleusine coracana subsp. coracana</name>
    <dbReference type="NCBI Taxonomy" id="191504"/>
    <lineage>
        <taxon>Eukaryota</taxon>
        <taxon>Viridiplantae</taxon>
        <taxon>Streptophyta</taxon>
        <taxon>Embryophyta</taxon>
        <taxon>Tracheophyta</taxon>
        <taxon>Spermatophyta</taxon>
        <taxon>Magnoliopsida</taxon>
        <taxon>Liliopsida</taxon>
        <taxon>Poales</taxon>
        <taxon>Poaceae</taxon>
        <taxon>PACMAD clade</taxon>
        <taxon>Chloridoideae</taxon>
        <taxon>Cynodonteae</taxon>
        <taxon>Eleusininae</taxon>
        <taxon>Eleusine</taxon>
    </lineage>
</organism>
<dbReference type="AlphaFoldDB" id="A0AAV5DBF8"/>
<dbReference type="GO" id="GO:0009378">
    <property type="term" value="F:four-way junction helicase activity"/>
    <property type="evidence" value="ECO:0007669"/>
    <property type="project" value="TreeGrafter"/>
</dbReference>
<dbReference type="GO" id="GO:0036297">
    <property type="term" value="P:interstrand cross-link repair"/>
    <property type="evidence" value="ECO:0007669"/>
    <property type="project" value="TreeGrafter"/>
</dbReference>
<dbReference type="EMBL" id="BQKI01000013">
    <property type="protein sequence ID" value="GJN07315.1"/>
    <property type="molecule type" value="Genomic_DNA"/>
</dbReference>
<proteinExistence type="predicted"/>
<sequence length="103" mass="11725">MKVYSKFPCFHACGSAKHADIQSVINNLCISELVYYDEEDSEVRKHINTRDVEVKKIPFGSDATEVNNLLLDIMRPHLNRLRDAGVIDHRDYAKDGSMKLSTS</sequence>
<evidence type="ECO:0000313" key="5">
    <source>
        <dbReference type="EMBL" id="GJN07315.1"/>
    </source>
</evidence>
<dbReference type="GO" id="GO:0016787">
    <property type="term" value="F:hydrolase activity"/>
    <property type="evidence" value="ECO:0007669"/>
    <property type="project" value="UniProtKB-KW"/>
</dbReference>
<evidence type="ECO:0000256" key="1">
    <source>
        <dbReference type="ARBA" id="ARBA00022741"/>
    </source>
</evidence>
<dbReference type="GO" id="GO:0045003">
    <property type="term" value="P:double-strand break repair via synthesis-dependent strand annealing"/>
    <property type="evidence" value="ECO:0007669"/>
    <property type="project" value="TreeGrafter"/>
</dbReference>